<evidence type="ECO:0000256" key="4">
    <source>
        <dbReference type="ARBA" id="ARBA00022490"/>
    </source>
</evidence>
<feature type="compositionally biased region" description="Polar residues" evidence="9">
    <location>
        <begin position="273"/>
        <end position="283"/>
    </location>
</feature>
<dbReference type="GO" id="GO:0005634">
    <property type="term" value="C:nucleus"/>
    <property type="evidence" value="ECO:0007669"/>
    <property type="project" value="UniProtKB-SubCell"/>
</dbReference>
<dbReference type="Pfam" id="PF08528">
    <property type="entry name" value="Whi5"/>
    <property type="match status" value="1"/>
</dbReference>
<evidence type="ECO:0000256" key="5">
    <source>
        <dbReference type="ARBA" id="ARBA00022491"/>
    </source>
</evidence>
<dbReference type="GO" id="GO:0016301">
    <property type="term" value="F:kinase activity"/>
    <property type="evidence" value="ECO:0007669"/>
    <property type="project" value="UniProtKB-KW"/>
</dbReference>
<proteinExistence type="inferred from homology"/>
<feature type="region of interest" description="Disordered" evidence="9">
    <location>
        <begin position="1"/>
        <end position="155"/>
    </location>
</feature>
<evidence type="ECO:0000313" key="10">
    <source>
        <dbReference type="EMBL" id="GAP87420.1"/>
    </source>
</evidence>
<evidence type="ECO:0000256" key="9">
    <source>
        <dbReference type="SAM" id="MobiDB-lite"/>
    </source>
</evidence>
<reference evidence="10" key="1">
    <citation type="submission" date="2016-03" db="EMBL/GenBank/DDBJ databases">
        <title>Draft genome sequence of Rosellinia necatrix.</title>
        <authorList>
            <person name="Kanematsu S."/>
        </authorList>
    </citation>
    <scope>NUCLEOTIDE SEQUENCE [LARGE SCALE GENOMIC DNA]</scope>
    <source>
        <strain evidence="10">W97</strain>
    </source>
</reference>
<keyword evidence="11" id="KW-1185">Reference proteome</keyword>
<evidence type="ECO:0000256" key="2">
    <source>
        <dbReference type="ARBA" id="ARBA00004496"/>
    </source>
</evidence>
<dbReference type="InterPro" id="IPR013734">
    <property type="entry name" value="TF_Nrm1/Whi5"/>
</dbReference>
<evidence type="ECO:0000313" key="11">
    <source>
        <dbReference type="Proteomes" id="UP000054516"/>
    </source>
</evidence>
<organism evidence="10">
    <name type="scientific">Rosellinia necatrix</name>
    <name type="common">White root-rot fungus</name>
    <dbReference type="NCBI Taxonomy" id="77044"/>
    <lineage>
        <taxon>Eukaryota</taxon>
        <taxon>Fungi</taxon>
        <taxon>Dikarya</taxon>
        <taxon>Ascomycota</taxon>
        <taxon>Pezizomycotina</taxon>
        <taxon>Sordariomycetes</taxon>
        <taxon>Xylariomycetidae</taxon>
        <taxon>Xylariales</taxon>
        <taxon>Xylariaceae</taxon>
        <taxon>Rosellinia</taxon>
    </lineage>
</organism>
<sequence length="321" mass="34682">MNMTSPSKRRALAPLDANTRSPLGTPRPSPSKLNLPKSKMSLGTSLVEPNTIKRPAEQENSGEMPGPAKRRRLSNPRTEPLSPRSDDEKLTRQGAANPPRPRSTSPEDSSVFDHSTADNSQVTAPSEPDAETTTPPVVTETRPRPRSMTREEARQKAEILRLRLGLASYKVRTNQADVPLERLQARRVLGKFVRPGPSTVLLPPLPPLPGPSPRGTTTAPRRNAEKKSRSPAGSEVPSSQTVVPVVPLHRRNESGSSAPRSDVGEPPARIQELEQNLPDTILNTPERKLTERGGEALDNERGGAAEGLLSLSQSSPASTVK</sequence>
<evidence type="ECO:0000256" key="8">
    <source>
        <dbReference type="ARBA" id="ARBA00023242"/>
    </source>
</evidence>
<dbReference type="AlphaFoldDB" id="A0A1W2TH12"/>
<keyword evidence="8" id="KW-0539">Nucleus</keyword>
<dbReference type="Proteomes" id="UP000054516">
    <property type="component" value="Unassembled WGS sequence"/>
</dbReference>
<keyword evidence="10" id="KW-0418">Kinase</keyword>
<feature type="compositionally biased region" description="Low complexity" evidence="9">
    <location>
        <begin position="131"/>
        <end position="140"/>
    </location>
</feature>
<feature type="compositionally biased region" description="Basic and acidic residues" evidence="9">
    <location>
        <begin position="285"/>
        <end position="303"/>
    </location>
</feature>
<keyword evidence="6" id="KW-0805">Transcription regulation</keyword>
<dbReference type="STRING" id="77044.A0A1W2TH12"/>
<dbReference type="GO" id="GO:0005737">
    <property type="term" value="C:cytoplasm"/>
    <property type="evidence" value="ECO:0007669"/>
    <property type="project" value="UniProtKB-SubCell"/>
</dbReference>
<comment type="subcellular location">
    <subcellularLocation>
        <location evidence="2">Cytoplasm</location>
    </subcellularLocation>
    <subcellularLocation>
        <location evidence="1">Nucleus</location>
    </subcellularLocation>
</comment>
<protein>
    <submittedName>
        <fullName evidence="10">Putative cyclin-dependent kinase protein</fullName>
    </submittedName>
</protein>
<keyword evidence="5" id="KW-0678">Repressor</keyword>
<name>A0A1W2TH12_ROSNE</name>
<evidence type="ECO:0000256" key="7">
    <source>
        <dbReference type="ARBA" id="ARBA00023163"/>
    </source>
</evidence>
<feature type="compositionally biased region" description="Pro residues" evidence="9">
    <location>
        <begin position="203"/>
        <end position="212"/>
    </location>
</feature>
<keyword evidence="7" id="KW-0804">Transcription</keyword>
<dbReference type="OrthoDB" id="5345625at2759"/>
<keyword evidence="4" id="KW-0963">Cytoplasm</keyword>
<evidence type="ECO:0000256" key="6">
    <source>
        <dbReference type="ARBA" id="ARBA00023015"/>
    </source>
</evidence>
<dbReference type="EMBL" id="DF977471">
    <property type="protein sequence ID" value="GAP87420.1"/>
    <property type="molecule type" value="Genomic_DNA"/>
</dbReference>
<gene>
    <name evidence="10" type="ORF">SAMD00023353_2601400</name>
</gene>
<evidence type="ECO:0000256" key="3">
    <source>
        <dbReference type="ARBA" id="ARBA00006922"/>
    </source>
</evidence>
<feature type="region of interest" description="Disordered" evidence="9">
    <location>
        <begin position="193"/>
        <end position="321"/>
    </location>
</feature>
<keyword evidence="10" id="KW-0808">Transferase</keyword>
<evidence type="ECO:0000256" key="1">
    <source>
        <dbReference type="ARBA" id="ARBA00004123"/>
    </source>
</evidence>
<accession>A0A1W2TH12</accession>
<feature type="compositionally biased region" description="Polar residues" evidence="9">
    <location>
        <begin position="310"/>
        <end position="321"/>
    </location>
</feature>
<comment type="similarity">
    <text evidence="3">Belongs to the WHI5/NRM1 family.</text>
</comment>
<feature type="compositionally biased region" description="Low complexity" evidence="9">
    <location>
        <begin position="234"/>
        <end position="247"/>
    </location>
</feature>